<keyword evidence="3 5" id="KW-0067">ATP-binding</keyword>
<dbReference type="GO" id="GO:0005524">
    <property type="term" value="F:ATP binding"/>
    <property type="evidence" value="ECO:0007669"/>
    <property type="project" value="UniProtKB-KW"/>
</dbReference>
<accession>A0ABZ0IBN6</accession>
<dbReference type="Proteomes" id="UP001626549">
    <property type="component" value="Chromosome"/>
</dbReference>
<feature type="domain" description="AAA+ ATPase" evidence="4">
    <location>
        <begin position="26"/>
        <end position="208"/>
    </location>
</feature>
<name>A0ABZ0IBN6_9GAMM</name>
<protein>
    <submittedName>
        <fullName evidence="5">ABC transporter ATP-binding protein</fullName>
    </submittedName>
</protein>
<dbReference type="PROSITE" id="PS00211">
    <property type="entry name" value="ABC_TRANSPORTER_1"/>
    <property type="match status" value="1"/>
</dbReference>
<evidence type="ECO:0000313" key="5">
    <source>
        <dbReference type="EMBL" id="WOJ96239.1"/>
    </source>
</evidence>
<dbReference type="RefSeq" id="WP_407326923.1">
    <property type="nucleotide sequence ID" value="NZ_CP136865.1"/>
</dbReference>
<evidence type="ECO:0000256" key="2">
    <source>
        <dbReference type="ARBA" id="ARBA00022741"/>
    </source>
</evidence>
<dbReference type="InterPro" id="IPR017871">
    <property type="entry name" value="ABC_transporter-like_CS"/>
</dbReference>
<keyword evidence="6" id="KW-1185">Reference proteome</keyword>
<dbReference type="Pfam" id="PF00005">
    <property type="entry name" value="ABC_tran"/>
    <property type="match status" value="1"/>
</dbReference>
<organism evidence="5 6">
    <name type="scientific">Congregibacter brevis</name>
    <dbReference type="NCBI Taxonomy" id="3081201"/>
    <lineage>
        <taxon>Bacteria</taxon>
        <taxon>Pseudomonadati</taxon>
        <taxon>Pseudomonadota</taxon>
        <taxon>Gammaproteobacteria</taxon>
        <taxon>Cellvibrionales</taxon>
        <taxon>Halieaceae</taxon>
        <taxon>Congregibacter</taxon>
    </lineage>
</organism>
<keyword evidence="1" id="KW-0813">Transport</keyword>
<dbReference type="InterPro" id="IPR027417">
    <property type="entry name" value="P-loop_NTPase"/>
</dbReference>
<evidence type="ECO:0000256" key="3">
    <source>
        <dbReference type="ARBA" id="ARBA00022840"/>
    </source>
</evidence>
<dbReference type="CDD" id="cd03230">
    <property type="entry name" value="ABC_DR_subfamily_A"/>
    <property type="match status" value="1"/>
</dbReference>
<dbReference type="InterPro" id="IPR003439">
    <property type="entry name" value="ABC_transporter-like_ATP-bd"/>
</dbReference>
<dbReference type="EMBL" id="CP136865">
    <property type="protein sequence ID" value="WOJ96239.1"/>
    <property type="molecule type" value="Genomic_DNA"/>
</dbReference>
<evidence type="ECO:0000256" key="1">
    <source>
        <dbReference type="ARBA" id="ARBA00022448"/>
    </source>
</evidence>
<gene>
    <name evidence="5" type="ORF">R0137_13425</name>
</gene>
<dbReference type="Gene3D" id="3.40.50.300">
    <property type="entry name" value="P-loop containing nucleotide triphosphate hydrolases"/>
    <property type="match status" value="1"/>
</dbReference>
<dbReference type="InterPro" id="IPR051782">
    <property type="entry name" value="ABC_Transporter_VariousFunc"/>
</dbReference>
<dbReference type="SMART" id="SM00382">
    <property type="entry name" value="AAA"/>
    <property type="match status" value="1"/>
</dbReference>
<dbReference type="SUPFAM" id="SSF52540">
    <property type="entry name" value="P-loop containing nucleoside triphosphate hydrolases"/>
    <property type="match status" value="1"/>
</dbReference>
<dbReference type="PANTHER" id="PTHR42939:SF1">
    <property type="entry name" value="ABC TRANSPORTER ATP-BINDING PROTEIN ALBC-RELATED"/>
    <property type="match status" value="1"/>
</dbReference>
<proteinExistence type="predicted"/>
<sequence length="236" mass="24790">MIEASKMVVERGGNTVLNQLDLSLGPKQILALIGGNGAGKSTTILALLGLIPLAGGDAQVLGKSVRSGADSIRAQTGYLPEQAALYDHLSASENAAYFLSLAGVETSAASIEDAFVRVDLPKRAWDARASTFSKGMRQKVAIATCLLRETPLILFDEPTSGLDPAAIDDFHRLIENLREGGTSVLMVTHDLFGASETADKILLLSQGRRVGDFDRGSDGFDSGAIRAAFSAANEVA</sequence>
<dbReference type="InterPro" id="IPR003593">
    <property type="entry name" value="AAA+_ATPase"/>
</dbReference>
<evidence type="ECO:0000313" key="6">
    <source>
        <dbReference type="Proteomes" id="UP001626549"/>
    </source>
</evidence>
<evidence type="ECO:0000259" key="4">
    <source>
        <dbReference type="SMART" id="SM00382"/>
    </source>
</evidence>
<dbReference type="PANTHER" id="PTHR42939">
    <property type="entry name" value="ABC TRANSPORTER ATP-BINDING PROTEIN ALBC-RELATED"/>
    <property type="match status" value="1"/>
</dbReference>
<keyword evidence="2" id="KW-0547">Nucleotide-binding</keyword>
<reference evidence="5 6" key="1">
    <citation type="submission" date="2023-10" db="EMBL/GenBank/DDBJ databases">
        <title>Two novel species belonging to the OM43/NOR5 clade.</title>
        <authorList>
            <person name="Park M."/>
        </authorList>
    </citation>
    <scope>NUCLEOTIDE SEQUENCE [LARGE SCALE GENOMIC DNA]</scope>
    <source>
        <strain evidence="5 6">IMCC45268</strain>
    </source>
</reference>